<dbReference type="Pfam" id="PF01281">
    <property type="entry name" value="Ribosomal_L9_N"/>
    <property type="match status" value="1"/>
</dbReference>
<dbReference type="PANTHER" id="PTHR21368">
    <property type="entry name" value="50S RIBOSOMAL PROTEIN L9"/>
    <property type="match status" value="1"/>
</dbReference>
<dbReference type="SUPFAM" id="SSF55658">
    <property type="entry name" value="L9 N-domain-like"/>
    <property type="match status" value="1"/>
</dbReference>
<dbReference type="GO" id="GO:0006412">
    <property type="term" value="P:translation"/>
    <property type="evidence" value="ECO:0007669"/>
    <property type="project" value="InterPro"/>
</dbReference>
<reference evidence="8" key="1">
    <citation type="submission" date="2014-03" db="EMBL/GenBank/DDBJ databases">
        <title>The sialotranscriptome of Amblyomma triste, Amblyomma parvum and Amblyomma cajennense ticks, uncovered by 454-based RNA-seq.</title>
        <authorList>
            <person name="Garcia G.R."/>
            <person name="Gardinassi L.G."/>
            <person name="Ribeiro J.M."/>
            <person name="Anatriello E."/>
            <person name="Ferreira B.R."/>
            <person name="Moreira H.N."/>
            <person name="Mafra C."/>
            <person name="Olegario M.M."/>
            <person name="Szabo P.J."/>
            <person name="Miranda-Santos I.K."/>
            <person name="Maruyama S.R."/>
        </authorList>
    </citation>
    <scope>NUCLEOTIDE SEQUENCE</scope>
    <source>
        <strain evidence="8">Uberlandia</strain>
        <tissue evidence="8">Salivary glands</tissue>
    </source>
</reference>
<feature type="compositionally biased region" description="Polar residues" evidence="6">
    <location>
        <begin position="267"/>
        <end position="279"/>
    </location>
</feature>
<proteinExistence type="evidence at transcript level"/>
<comment type="similarity">
    <text evidence="1">Belongs to the bacterial ribosomal protein bL9 family.</text>
</comment>
<dbReference type="EMBL" id="GBBK01000988">
    <property type="protein sequence ID" value="JAC23494.1"/>
    <property type="molecule type" value="mRNA"/>
</dbReference>
<evidence type="ECO:0000256" key="6">
    <source>
        <dbReference type="SAM" id="MobiDB-lite"/>
    </source>
</evidence>
<sequence>MLKTTASSTTRALLRSAQSTACAQVRTTKILRRVKEPPPSKLWYKTPRPLRKENFIYDYVEVTEFKKKPNIDVILTQFVEGLGNKWDIVSVQQFYGLTELIVPGLAMYATPENLKLREEMRVGKEDRGPVYSSRFSPVTLRMLKTTIVRLPMNREEGWTVEPWHLRIALRQAGITVPEESIEVPETPITGPDYAGKENKVFLATIYINKVDKGVVPFRIQHVGKAVRVDESSEVPFEKLPVEALLPEQEASLHELFPKQFKPREQVDTTTTPVKPSASS</sequence>
<dbReference type="InterPro" id="IPR020070">
    <property type="entry name" value="Ribosomal_bL9_N"/>
</dbReference>
<keyword evidence="3" id="KW-0687">Ribonucleoprotein</keyword>
<evidence type="ECO:0000256" key="3">
    <source>
        <dbReference type="ARBA" id="ARBA00023274"/>
    </source>
</evidence>
<evidence type="ECO:0000256" key="4">
    <source>
        <dbReference type="ARBA" id="ARBA00035194"/>
    </source>
</evidence>
<dbReference type="InterPro" id="IPR009027">
    <property type="entry name" value="Ribosomal_bL9/RNase_H1_N"/>
</dbReference>
<keyword evidence="2 8" id="KW-0689">Ribosomal protein</keyword>
<accession>A0A023FQA3</accession>
<dbReference type="Gene3D" id="3.40.5.10">
    <property type="entry name" value="Ribosomal protein L9, N-terminal domain"/>
    <property type="match status" value="1"/>
</dbReference>
<feature type="domain" description="Ribosomal protein L9" evidence="7">
    <location>
        <begin position="72"/>
        <end position="115"/>
    </location>
</feature>
<dbReference type="AlphaFoldDB" id="A0A023FQA3"/>
<dbReference type="GO" id="GO:0003735">
    <property type="term" value="F:structural constituent of ribosome"/>
    <property type="evidence" value="ECO:0007669"/>
    <property type="project" value="InterPro"/>
</dbReference>
<evidence type="ECO:0000259" key="7">
    <source>
        <dbReference type="Pfam" id="PF01281"/>
    </source>
</evidence>
<feature type="compositionally biased region" description="Basic and acidic residues" evidence="6">
    <location>
        <begin position="256"/>
        <end position="266"/>
    </location>
</feature>
<evidence type="ECO:0000256" key="2">
    <source>
        <dbReference type="ARBA" id="ARBA00022980"/>
    </source>
</evidence>
<evidence type="ECO:0000313" key="8">
    <source>
        <dbReference type="EMBL" id="JAC23494.1"/>
    </source>
</evidence>
<dbReference type="InterPro" id="IPR000244">
    <property type="entry name" value="Ribosomal_bL9"/>
</dbReference>
<organism evidence="8">
    <name type="scientific">Amblyomma cajennense</name>
    <name type="common">Cayenne tick</name>
    <name type="synonym">Acarus cajennensis</name>
    <dbReference type="NCBI Taxonomy" id="34607"/>
    <lineage>
        <taxon>Eukaryota</taxon>
        <taxon>Metazoa</taxon>
        <taxon>Ecdysozoa</taxon>
        <taxon>Arthropoda</taxon>
        <taxon>Chelicerata</taxon>
        <taxon>Arachnida</taxon>
        <taxon>Acari</taxon>
        <taxon>Parasitiformes</taxon>
        <taxon>Ixodida</taxon>
        <taxon>Ixodoidea</taxon>
        <taxon>Ixodidae</taxon>
        <taxon>Amblyomminae</taxon>
        <taxon>Amblyomma</taxon>
    </lineage>
</organism>
<name>A0A023FQA3_AMBCJ</name>
<protein>
    <recommendedName>
        <fullName evidence="4">Large ribosomal subunit protein bL9m</fullName>
    </recommendedName>
    <alternativeName>
        <fullName evidence="5">39S ribosomal protein L9, mitochondrial</fullName>
    </alternativeName>
</protein>
<evidence type="ECO:0000256" key="5">
    <source>
        <dbReference type="ARBA" id="ARBA00035381"/>
    </source>
</evidence>
<evidence type="ECO:0000256" key="1">
    <source>
        <dbReference type="ARBA" id="ARBA00010605"/>
    </source>
</evidence>
<dbReference type="GO" id="GO:0005840">
    <property type="term" value="C:ribosome"/>
    <property type="evidence" value="ECO:0007669"/>
    <property type="project" value="UniProtKB-KW"/>
</dbReference>
<feature type="region of interest" description="Disordered" evidence="6">
    <location>
        <begin position="256"/>
        <end position="279"/>
    </location>
</feature>
<dbReference type="InterPro" id="IPR036935">
    <property type="entry name" value="Ribosomal_bL9_N_sf"/>
</dbReference>
<dbReference type="GO" id="GO:1990904">
    <property type="term" value="C:ribonucleoprotein complex"/>
    <property type="evidence" value="ECO:0007669"/>
    <property type="project" value="UniProtKB-KW"/>
</dbReference>